<dbReference type="PANTHER" id="PTHR46237:SF1">
    <property type="entry name" value="CYTOCHROME B5 REDUCTASE 4"/>
    <property type="match status" value="1"/>
</dbReference>
<dbReference type="SMART" id="SM01117">
    <property type="entry name" value="Cyt-b5"/>
    <property type="match status" value="1"/>
</dbReference>
<sequence>MSFFLSAIKDYVYPSAESDASSANPNATKPESAPSSNPYSSSTAPADRIIVQPPSSSLSIPSVSLNSLQPPTITASSDSDDELDSDDEKIQKTPSLQVSSSPYAASAAAAASVAAGNPTPSMTLSTAEDPDEETPSFPALNGPQRLAACATDPKSRRRIKFALAPGHSPMDWARLTSSGADLRGVPMMGRYTLAEVKTHNRYDDAWTVLNGKVYNITPYLPFHQGGEKELMRCAGRDGTRLFNLTHKWVNYDYMLKECQVGFLVNEAPTSYQLTA</sequence>
<dbReference type="GO" id="GO:0004128">
    <property type="term" value="F:cytochrome-b5 reductase activity, acting on NAD(P)H"/>
    <property type="evidence" value="ECO:0007669"/>
    <property type="project" value="TreeGrafter"/>
</dbReference>
<dbReference type="GO" id="GO:0005737">
    <property type="term" value="C:cytoplasm"/>
    <property type="evidence" value="ECO:0007669"/>
    <property type="project" value="TreeGrafter"/>
</dbReference>
<evidence type="ECO:0000313" key="7">
    <source>
        <dbReference type="Proteomes" id="UP000827284"/>
    </source>
</evidence>
<dbReference type="Pfam" id="PF00173">
    <property type="entry name" value="Cyt-b5"/>
    <property type="match status" value="1"/>
</dbReference>
<dbReference type="Gene3D" id="3.10.120.10">
    <property type="entry name" value="Cytochrome b5-like heme/steroid binding domain"/>
    <property type="match status" value="1"/>
</dbReference>
<keyword evidence="3" id="KW-0408">Iron</keyword>
<evidence type="ECO:0000256" key="3">
    <source>
        <dbReference type="ARBA" id="ARBA00023004"/>
    </source>
</evidence>
<dbReference type="Proteomes" id="UP000827284">
    <property type="component" value="Unassembled WGS sequence"/>
</dbReference>
<dbReference type="PANTHER" id="PTHR46237">
    <property type="entry name" value="CYTOCHROME B5 REDUCTASE 4 FAMILY MEMBER"/>
    <property type="match status" value="1"/>
</dbReference>
<feature type="compositionally biased region" description="Acidic residues" evidence="4">
    <location>
        <begin position="78"/>
        <end position="87"/>
    </location>
</feature>
<organism evidence="6 7">
    <name type="scientific">Entomortierella parvispora</name>
    <dbReference type="NCBI Taxonomy" id="205924"/>
    <lineage>
        <taxon>Eukaryota</taxon>
        <taxon>Fungi</taxon>
        <taxon>Fungi incertae sedis</taxon>
        <taxon>Mucoromycota</taxon>
        <taxon>Mortierellomycotina</taxon>
        <taxon>Mortierellomycetes</taxon>
        <taxon>Mortierellales</taxon>
        <taxon>Mortierellaceae</taxon>
        <taxon>Entomortierella</taxon>
    </lineage>
</organism>
<evidence type="ECO:0000259" key="5">
    <source>
        <dbReference type="PROSITE" id="PS50255"/>
    </source>
</evidence>
<feature type="domain" description="Cytochrome b5 heme-binding" evidence="5">
    <location>
        <begin position="188"/>
        <end position="264"/>
    </location>
</feature>
<dbReference type="FunFam" id="3.10.120.10:FF:000001">
    <property type="entry name" value="Cytochrome b5 reductase 4"/>
    <property type="match status" value="1"/>
</dbReference>
<keyword evidence="7" id="KW-1185">Reference proteome</keyword>
<feature type="compositionally biased region" description="Low complexity" evidence="4">
    <location>
        <begin position="32"/>
        <end position="68"/>
    </location>
</feature>
<accession>A0A9P3HDG2</accession>
<keyword evidence="1" id="KW-0349">Heme</keyword>
<dbReference type="OrthoDB" id="432299at2759"/>
<evidence type="ECO:0000256" key="2">
    <source>
        <dbReference type="ARBA" id="ARBA00022723"/>
    </source>
</evidence>
<feature type="region of interest" description="Disordered" evidence="4">
    <location>
        <begin position="114"/>
        <end position="143"/>
    </location>
</feature>
<dbReference type="SUPFAM" id="SSF55856">
    <property type="entry name" value="Cytochrome b5-like heme/steroid binding domain"/>
    <property type="match status" value="1"/>
</dbReference>
<dbReference type="EMBL" id="BQFW01000009">
    <property type="protein sequence ID" value="GJJ74581.1"/>
    <property type="molecule type" value="Genomic_DNA"/>
</dbReference>
<dbReference type="PROSITE" id="PS50255">
    <property type="entry name" value="CYTOCHROME_B5_2"/>
    <property type="match status" value="1"/>
</dbReference>
<dbReference type="GO" id="GO:0020037">
    <property type="term" value="F:heme binding"/>
    <property type="evidence" value="ECO:0007669"/>
    <property type="project" value="TreeGrafter"/>
</dbReference>
<name>A0A9P3HDG2_9FUNG</name>
<gene>
    <name evidence="6" type="ORF">EMPS_06939</name>
</gene>
<proteinExistence type="predicted"/>
<protein>
    <recommendedName>
        <fullName evidence="5">Cytochrome b5 heme-binding domain-containing protein</fullName>
    </recommendedName>
</protein>
<evidence type="ECO:0000256" key="4">
    <source>
        <dbReference type="SAM" id="MobiDB-lite"/>
    </source>
</evidence>
<evidence type="ECO:0000313" key="6">
    <source>
        <dbReference type="EMBL" id="GJJ74581.1"/>
    </source>
</evidence>
<dbReference type="InterPro" id="IPR036400">
    <property type="entry name" value="Cyt_B5-like_heme/steroid_sf"/>
</dbReference>
<dbReference type="InterPro" id="IPR001199">
    <property type="entry name" value="Cyt_B5-like_heme/steroid-bd"/>
</dbReference>
<evidence type="ECO:0000256" key="1">
    <source>
        <dbReference type="ARBA" id="ARBA00022617"/>
    </source>
</evidence>
<dbReference type="InterPro" id="IPR051872">
    <property type="entry name" value="Cytochrome_b5/Flavoprotein_Rdt"/>
</dbReference>
<feature type="region of interest" description="Disordered" evidence="4">
    <location>
        <begin position="15"/>
        <end position="102"/>
    </location>
</feature>
<keyword evidence="2" id="KW-0479">Metal-binding</keyword>
<dbReference type="AlphaFoldDB" id="A0A9P3HDG2"/>
<reference evidence="6" key="2">
    <citation type="journal article" date="2022" name="Microbiol. Resour. Announc.">
        <title>Whole-Genome Sequence of Entomortierella parvispora E1425, a Mucoromycotan Fungus Associated with Burkholderiaceae-Related Endosymbiotic Bacteria.</title>
        <authorList>
            <person name="Herlambang A."/>
            <person name="Guo Y."/>
            <person name="Takashima Y."/>
            <person name="Narisawa K."/>
            <person name="Ohta H."/>
            <person name="Nishizawa T."/>
        </authorList>
    </citation>
    <scope>NUCLEOTIDE SEQUENCE</scope>
    <source>
        <strain evidence="6">E1425</strain>
    </source>
</reference>
<reference evidence="6" key="1">
    <citation type="submission" date="2021-11" db="EMBL/GenBank/DDBJ databases">
        <authorList>
            <person name="Herlambang A."/>
            <person name="Guo Y."/>
            <person name="Takashima Y."/>
            <person name="Nishizawa T."/>
        </authorList>
    </citation>
    <scope>NUCLEOTIDE SEQUENCE</scope>
    <source>
        <strain evidence="6">E1425</strain>
    </source>
</reference>
<dbReference type="GO" id="GO:0046872">
    <property type="term" value="F:metal ion binding"/>
    <property type="evidence" value="ECO:0007669"/>
    <property type="project" value="UniProtKB-KW"/>
</dbReference>
<feature type="compositionally biased region" description="Polar residues" evidence="4">
    <location>
        <begin position="18"/>
        <end position="29"/>
    </location>
</feature>
<comment type="caution">
    <text evidence="6">The sequence shown here is derived from an EMBL/GenBank/DDBJ whole genome shotgun (WGS) entry which is preliminary data.</text>
</comment>